<organism evidence="6 7">
    <name type="scientific">Nocardioides luti</name>
    <dbReference type="NCBI Taxonomy" id="2761101"/>
    <lineage>
        <taxon>Bacteria</taxon>
        <taxon>Bacillati</taxon>
        <taxon>Actinomycetota</taxon>
        <taxon>Actinomycetes</taxon>
        <taxon>Propionibacteriales</taxon>
        <taxon>Nocardioidaceae</taxon>
        <taxon>Nocardioides</taxon>
    </lineage>
</organism>
<dbReference type="InterPro" id="IPR013830">
    <property type="entry name" value="SGNH_hydro"/>
</dbReference>
<gene>
    <name evidence="6" type="ORF">H5V45_12620</name>
</gene>
<feature type="disulfide bond" evidence="2">
    <location>
        <begin position="232"/>
        <end position="280"/>
    </location>
</feature>
<evidence type="ECO:0000256" key="4">
    <source>
        <dbReference type="SAM" id="SignalP"/>
    </source>
</evidence>
<feature type="disulfide bond" evidence="2">
    <location>
        <begin position="165"/>
        <end position="178"/>
    </location>
</feature>
<dbReference type="SUPFAM" id="SSF52266">
    <property type="entry name" value="SGNH hydrolase"/>
    <property type="match status" value="1"/>
</dbReference>
<evidence type="ECO:0000256" key="3">
    <source>
        <dbReference type="SAM" id="MobiDB-lite"/>
    </source>
</evidence>
<evidence type="ECO:0000313" key="6">
    <source>
        <dbReference type="EMBL" id="MBB6628165.1"/>
    </source>
</evidence>
<dbReference type="PANTHER" id="PTHR37981:SF1">
    <property type="entry name" value="SGNH HYDROLASE-TYPE ESTERASE DOMAIN-CONTAINING PROTEIN"/>
    <property type="match status" value="1"/>
</dbReference>
<feature type="domain" description="SGNH hydrolase-type esterase" evidence="5">
    <location>
        <begin position="68"/>
        <end position="304"/>
    </location>
</feature>
<dbReference type="GO" id="GO:0004806">
    <property type="term" value="F:triacylglycerol lipase activity"/>
    <property type="evidence" value="ECO:0007669"/>
    <property type="project" value="TreeGrafter"/>
</dbReference>
<dbReference type="Proteomes" id="UP000523955">
    <property type="component" value="Unassembled WGS sequence"/>
</dbReference>
<dbReference type="CDD" id="cd01823">
    <property type="entry name" value="SEST_like"/>
    <property type="match status" value="1"/>
</dbReference>
<feature type="region of interest" description="Disordered" evidence="3">
    <location>
        <begin position="27"/>
        <end position="58"/>
    </location>
</feature>
<dbReference type="InterPro" id="IPR036514">
    <property type="entry name" value="SGNH_hydro_sf"/>
</dbReference>
<evidence type="ECO:0000313" key="7">
    <source>
        <dbReference type="Proteomes" id="UP000523955"/>
    </source>
</evidence>
<feature type="signal peptide" evidence="4">
    <location>
        <begin position="1"/>
        <end position="23"/>
    </location>
</feature>
<evidence type="ECO:0000256" key="2">
    <source>
        <dbReference type="PIRSR" id="PIRSR637460-2"/>
    </source>
</evidence>
<protein>
    <submittedName>
        <fullName evidence="6">SGNH/GDSL hydrolase family protein</fullName>
    </submittedName>
</protein>
<dbReference type="PANTHER" id="PTHR37981">
    <property type="entry name" value="LIPASE 2"/>
    <property type="match status" value="1"/>
</dbReference>
<dbReference type="EMBL" id="JACKXE010000001">
    <property type="protein sequence ID" value="MBB6628165.1"/>
    <property type="molecule type" value="Genomic_DNA"/>
</dbReference>
<dbReference type="InterPro" id="IPR037460">
    <property type="entry name" value="SEST-like"/>
</dbReference>
<feature type="active site" description="Nucleophile" evidence="1">
    <location>
        <position position="72"/>
    </location>
</feature>
<name>A0A7X0RHC0_9ACTN</name>
<keyword evidence="6" id="KW-0378">Hydrolase</keyword>
<dbReference type="GO" id="GO:0019433">
    <property type="term" value="P:triglyceride catabolic process"/>
    <property type="evidence" value="ECO:0007669"/>
    <property type="project" value="TreeGrafter"/>
</dbReference>
<feature type="chain" id="PRO_5039730053" evidence="4">
    <location>
        <begin position="24"/>
        <end position="318"/>
    </location>
</feature>
<dbReference type="PROSITE" id="PS51257">
    <property type="entry name" value="PROKAR_LIPOPROTEIN"/>
    <property type="match status" value="1"/>
</dbReference>
<proteinExistence type="predicted"/>
<keyword evidence="7" id="KW-1185">Reference proteome</keyword>
<feature type="disulfide bond" evidence="2">
    <location>
        <begin position="88"/>
        <end position="113"/>
    </location>
</feature>
<keyword evidence="4" id="KW-0732">Signal</keyword>
<reference evidence="6 7" key="1">
    <citation type="submission" date="2020-08" db="EMBL/GenBank/DDBJ databases">
        <authorList>
            <person name="Seo M.-J."/>
        </authorList>
    </citation>
    <scope>NUCLEOTIDE SEQUENCE [LARGE SCALE GENOMIC DNA]</scope>
    <source>
        <strain evidence="6 7">KIGAM211</strain>
    </source>
</reference>
<dbReference type="RefSeq" id="WP_185253249.1">
    <property type="nucleotide sequence ID" value="NZ_JACKXE010000001.1"/>
</dbReference>
<keyword evidence="2" id="KW-1015">Disulfide bond</keyword>
<dbReference type="Gene3D" id="3.40.50.1110">
    <property type="entry name" value="SGNH hydrolase"/>
    <property type="match status" value="1"/>
</dbReference>
<dbReference type="AlphaFoldDB" id="A0A7X0RHC0"/>
<accession>A0A7X0RHC0</accession>
<feature type="active site" evidence="1">
    <location>
        <position position="300"/>
    </location>
</feature>
<dbReference type="Pfam" id="PF13472">
    <property type="entry name" value="Lipase_GDSL_2"/>
    <property type="match status" value="1"/>
</dbReference>
<sequence>MTSPRRAVLTAVLTALLAAPALVGCSSDSGTPSAGPGSATATTSSPSASGSATASAPTGDSPYPVYVALGDSYTAAPLVPTTDTGNGCLRSDHNYPALVAAAMPGTALTDVSCSGADSTSMIGVQETGDQTQPAQFDALSKDADLVTIGIGGNDFNLFATLVGVCSQLRDGDPTGNPCETKLRSGGGDTLTKELPKIRGHVRAIVAGIKDRAPNAKVIVVGYPQIIPSSGTCPKLLPLADGDYPFARRINQGLADAVEAGAAKADAYVDMFAASKGHDICSDDPWINGAATDATAALAFHPFAAEQQAAADLVLEQLR</sequence>
<comment type="caution">
    <text evidence="6">The sequence shown here is derived from an EMBL/GenBank/DDBJ whole genome shotgun (WGS) entry which is preliminary data.</text>
</comment>
<evidence type="ECO:0000259" key="5">
    <source>
        <dbReference type="Pfam" id="PF13472"/>
    </source>
</evidence>
<evidence type="ECO:0000256" key="1">
    <source>
        <dbReference type="PIRSR" id="PIRSR637460-1"/>
    </source>
</evidence>